<dbReference type="InterPro" id="IPR001613">
    <property type="entry name" value="Flavin_amine_oxidase"/>
</dbReference>
<reference evidence="6" key="1">
    <citation type="submission" date="2022-01" db="EMBL/GenBank/DDBJ databases">
        <authorList>
            <person name="King R."/>
        </authorList>
    </citation>
    <scope>NUCLEOTIDE SEQUENCE</scope>
</reference>
<organism evidence="6 7">
    <name type="scientific">Nezara viridula</name>
    <name type="common">Southern green stink bug</name>
    <name type="synonym">Cimex viridulus</name>
    <dbReference type="NCBI Taxonomy" id="85310"/>
    <lineage>
        <taxon>Eukaryota</taxon>
        <taxon>Metazoa</taxon>
        <taxon>Ecdysozoa</taxon>
        <taxon>Arthropoda</taxon>
        <taxon>Hexapoda</taxon>
        <taxon>Insecta</taxon>
        <taxon>Pterygota</taxon>
        <taxon>Neoptera</taxon>
        <taxon>Paraneoptera</taxon>
        <taxon>Hemiptera</taxon>
        <taxon>Heteroptera</taxon>
        <taxon>Panheteroptera</taxon>
        <taxon>Pentatomomorpha</taxon>
        <taxon>Pentatomoidea</taxon>
        <taxon>Pentatomidae</taxon>
        <taxon>Pentatominae</taxon>
        <taxon>Nezara</taxon>
    </lineage>
</organism>
<keyword evidence="4" id="KW-0472">Membrane</keyword>
<dbReference type="Gene3D" id="3.90.660.10">
    <property type="match status" value="1"/>
</dbReference>
<evidence type="ECO:0000313" key="6">
    <source>
        <dbReference type="EMBL" id="CAH1398502.1"/>
    </source>
</evidence>
<dbReference type="PANTHER" id="PTHR10742:SF398">
    <property type="entry name" value="AMINE OXIDASE DOMAIN-CONTAINING PROTEIN-RELATED"/>
    <property type="match status" value="1"/>
</dbReference>
<keyword evidence="4" id="KW-0812">Transmembrane</keyword>
<dbReference type="AlphaFoldDB" id="A0A9P0MQ16"/>
<dbReference type="EMBL" id="OV725080">
    <property type="protein sequence ID" value="CAH1398502.1"/>
    <property type="molecule type" value="Genomic_DNA"/>
</dbReference>
<dbReference type="InterPro" id="IPR050281">
    <property type="entry name" value="Flavin_monoamine_oxidase"/>
</dbReference>
<dbReference type="GO" id="GO:0046592">
    <property type="term" value="F:polyamine oxidase activity"/>
    <property type="evidence" value="ECO:0007669"/>
    <property type="project" value="TreeGrafter"/>
</dbReference>
<feature type="domain" description="Amine oxidase" evidence="5">
    <location>
        <begin position="44"/>
        <end position="489"/>
    </location>
</feature>
<dbReference type="GO" id="GO:0008131">
    <property type="term" value="F:primary methylamine oxidase activity"/>
    <property type="evidence" value="ECO:0007669"/>
    <property type="project" value="UniProtKB-ARBA"/>
</dbReference>
<evidence type="ECO:0000256" key="2">
    <source>
        <dbReference type="ARBA" id="ARBA00023002"/>
    </source>
</evidence>
<sequence>MTWNSFWTFLFCTLLFGLTIKMLSHKLYVRRKQPDILIIGGGAAGVAAAQRLHEKGFTRIKIIEAENRLGGRIRTIPFGGNDIDLGAHWVHGEEKNVVNEMAGPKDLLEHSGDFNEVNYIFSNETELNSGLGMLLFEQAANLLEDTDTLSKSEGSVLDYLNNRAKPILFQALPSEAKLEAFFNWLVNFECSVEGCDFLDEASAKGLAHYKQCSGDLLLNWKKGGYYSIIEMLLNQFHKDSLASTIEESIILNCEVSKLDWTGMGVLAKCSNGKVYYGDHAIVTVSLGVLKERSKALFDPPLPDYKRKVIAGLGIGTVNKIYLQFPYTWWPKNSSGFSLLWLPEQKVLREGEFPWELEIIGFYTEKRAINTLSVWLIGKAAKDMECCTEEQVKAACYRVLKRFLSFKYTIPEPIDVVRSTWYSNPHFRGSYSFRSVNSEGLGVTAADLAKPLKNHFGKEVLLFAGEATHSSYYSAVHGAVESGWREADRLTEMYHFDKLNEIGKSNL</sequence>
<comment type="similarity">
    <text evidence="4">Belongs to the flavin monoamine oxidase family.</text>
</comment>
<keyword evidence="4" id="KW-1133">Transmembrane helix</keyword>
<dbReference type="OrthoDB" id="5046242at2759"/>
<dbReference type="Proteomes" id="UP001152798">
    <property type="component" value="Chromosome 4"/>
</dbReference>
<evidence type="ECO:0000256" key="1">
    <source>
        <dbReference type="ARBA" id="ARBA00001974"/>
    </source>
</evidence>
<dbReference type="InterPro" id="IPR036188">
    <property type="entry name" value="FAD/NAD-bd_sf"/>
</dbReference>
<feature type="binding site" evidence="3">
    <location>
        <position position="255"/>
    </location>
    <ligand>
        <name>FAD</name>
        <dbReference type="ChEBI" id="CHEBI:57692"/>
    </ligand>
</feature>
<keyword evidence="7" id="KW-1185">Reference proteome</keyword>
<dbReference type="InterPro" id="IPR002937">
    <property type="entry name" value="Amino_oxidase"/>
</dbReference>
<feature type="binding site" evidence="3">
    <location>
        <begin position="64"/>
        <end position="65"/>
    </location>
    <ligand>
        <name>FAD</name>
        <dbReference type="ChEBI" id="CHEBI:57692"/>
    </ligand>
</feature>
<dbReference type="SUPFAM" id="SSF54373">
    <property type="entry name" value="FAD-linked reductases, C-terminal domain"/>
    <property type="match status" value="1"/>
</dbReference>
<comment type="cofactor">
    <cofactor evidence="1 4">
        <name>FAD</name>
        <dbReference type="ChEBI" id="CHEBI:57692"/>
    </cofactor>
</comment>
<keyword evidence="4" id="KW-0285">Flavoprotein</keyword>
<dbReference type="SUPFAM" id="SSF51905">
    <property type="entry name" value="FAD/NAD(P)-binding domain"/>
    <property type="match status" value="1"/>
</dbReference>
<gene>
    <name evidence="6" type="ORF">NEZAVI_LOCUS8136</name>
</gene>
<dbReference type="Pfam" id="PF01593">
    <property type="entry name" value="Amino_oxidase"/>
    <property type="match status" value="1"/>
</dbReference>
<evidence type="ECO:0000259" key="5">
    <source>
        <dbReference type="Pfam" id="PF01593"/>
    </source>
</evidence>
<evidence type="ECO:0000313" key="7">
    <source>
        <dbReference type="Proteomes" id="UP001152798"/>
    </source>
</evidence>
<evidence type="ECO:0000256" key="3">
    <source>
        <dbReference type="PIRSR" id="PIRSR601613-1"/>
    </source>
</evidence>
<protein>
    <recommendedName>
        <fullName evidence="4">Amine oxidase</fullName>
        <ecNumber evidence="4">1.4.3.-</ecNumber>
    </recommendedName>
</protein>
<accession>A0A9P0MQ16</accession>
<dbReference type="PANTHER" id="PTHR10742">
    <property type="entry name" value="FLAVIN MONOAMINE OXIDASE"/>
    <property type="match status" value="1"/>
</dbReference>
<dbReference type="Gene3D" id="3.50.50.60">
    <property type="entry name" value="FAD/NAD(P)-binding domain"/>
    <property type="match status" value="1"/>
</dbReference>
<keyword evidence="4" id="KW-0274">FAD</keyword>
<keyword evidence="2 4" id="KW-0560">Oxidoreductase</keyword>
<name>A0A9P0MQ16_NEZVI</name>
<dbReference type="EC" id="1.4.3.-" evidence="4"/>
<feature type="transmembrane region" description="Helical" evidence="4">
    <location>
        <begin position="6"/>
        <end position="24"/>
    </location>
</feature>
<evidence type="ECO:0000256" key="4">
    <source>
        <dbReference type="RuleBase" id="RU362067"/>
    </source>
</evidence>
<dbReference type="PRINTS" id="PR00757">
    <property type="entry name" value="AMINEOXDASEF"/>
</dbReference>
<proteinExistence type="inferred from homology"/>